<dbReference type="PROSITE" id="PS51842">
    <property type="entry name" value="IF_ROD_2"/>
    <property type="match status" value="1"/>
</dbReference>
<evidence type="ECO:0000256" key="3">
    <source>
        <dbReference type="SAM" id="Coils"/>
    </source>
</evidence>
<feature type="coiled-coil region" evidence="3">
    <location>
        <begin position="67"/>
        <end position="202"/>
    </location>
</feature>
<evidence type="ECO:0000256" key="2">
    <source>
        <dbReference type="ARBA" id="ARBA00023054"/>
    </source>
</evidence>
<reference evidence="5 6" key="1">
    <citation type="submission" date="2023-09" db="EMBL/GenBank/DDBJ databases">
        <authorList>
            <person name="Wang M."/>
        </authorList>
    </citation>
    <scope>NUCLEOTIDE SEQUENCE [LARGE SCALE GENOMIC DNA]</scope>
    <source>
        <strain evidence="5">GT-2023</strain>
        <tissue evidence="5">Liver</tissue>
    </source>
</reference>
<keyword evidence="6" id="KW-1185">Reference proteome</keyword>
<feature type="coiled-coil region" evidence="3">
    <location>
        <begin position="290"/>
        <end position="384"/>
    </location>
</feature>
<feature type="domain" description="IF rod" evidence="4">
    <location>
        <begin position="63"/>
        <end position="385"/>
    </location>
</feature>
<sequence>MALLRVSSYRKLFEEQWNQAAGRCGVQARFAARSGVSVRECPELDFAAARALNKEGVARFVHERSVIAALNDRLAGLIDVVRCLEEENESLEAEIIELEERLESEQVSTTTVSISAPVDYSLEAVIERLRKEKEEILCNTEELKGELRRLQMKYDQVVEHKRLIQQEREDVSVEVDAITTDCLALREQVAIYEEQLAAMERQHETRLEKLCEPMTLDEGSPTLSLQFPSFDITPAIMDIKEYYGTLVESLKFEFRASSAAAIDAAGKEKEEQLAKLTGGKVKDVSKETDVNVLKNLIAELQKEVAELEKRGDELEAEIETRKAKYLEEIEELENYICQLEEEEADLQFQMKDQSGDYEELLNQKMNLDIEIAAYRGLVEEEEERLSCLQVPYRFTTFEVLKWSAVEFYPASPSIFILPLAWHQITLNLPLFKYTHPPQSLLGACDEVWDPGPGLLACGDFSLLLAFPEV</sequence>
<dbReference type="PANTHER" id="PTHR45652">
    <property type="entry name" value="GLIAL FIBRILLARY ACIDIC PROTEIN"/>
    <property type="match status" value="1"/>
</dbReference>
<evidence type="ECO:0000313" key="5">
    <source>
        <dbReference type="EMBL" id="KAL1262079.1"/>
    </source>
</evidence>
<dbReference type="Pfam" id="PF00038">
    <property type="entry name" value="Filament"/>
    <property type="match status" value="1"/>
</dbReference>
<protein>
    <recommendedName>
        <fullName evidence="4">IF rod domain-containing protein</fullName>
    </recommendedName>
</protein>
<comment type="caution">
    <text evidence="5">The sequence shown here is derived from an EMBL/GenBank/DDBJ whole genome shotgun (WGS) entry which is preliminary data.</text>
</comment>
<keyword evidence="1" id="KW-0403">Intermediate filament</keyword>
<name>A0ABR3MDN7_9TELE</name>
<dbReference type="Proteomes" id="UP001558613">
    <property type="component" value="Unassembled WGS sequence"/>
</dbReference>
<evidence type="ECO:0000259" key="4">
    <source>
        <dbReference type="PROSITE" id="PS51842"/>
    </source>
</evidence>
<dbReference type="SUPFAM" id="SSF64593">
    <property type="entry name" value="Intermediate filament protein, coiled coil region"/>
    <property type="match status" value="2"/>
</dbReference>
<keyword evidence="2 3" id="KW-0175">Coiled coil</keyword>
<dbReference type="InterPro" id="IPR050405">
    <property type="entry name" value="Intermediate_filament"/>
</dbReference>
<organism evidence="5 6">
    <name type="scientific">Cirrhinus molitorella</name>
    <name type="common">mud carp</name>
    <dbReference type="NCBI Taxonomy" id="172907"/>
    <lineage>
        <taxon>Eukaryota</taxon>
        <taxon>Metazoa</taxon>
        <taxon>Chordata</taxon>
        <taxon>Craniata</taxon>
        <taxon>Vertebrata</taxon>
        <taxon>Euteleostomi</taxon>
        <taxon>Actinopterygii</taxon>
        <taxon>Neopterygii</taxon>
        <taxon>Teleostei</taxon>
        <taxon>Ostariophysi</taxon>
        <taxon>Cypriniformes</taxon>
        <taxon>Cyprinidae</taxon>
        <taxon>Labeoninae</taxon>
        <taxon>Labeonini</taxon>
        <taxon>Cirrhinus</taxon>
    </lineage>
</organism>
<evidence type="ECO:0000256" key="1">
    <source>
        <dbReference type="ARBA" id="ARBA00022754"/>
    </source>
</evidence>
<dbReference type="InterPro" id="IPR039008">
    <property type="entry name" value="IF_rod_dom"/>
</dbReference>
<evidence type="ECO:0000313" key="6">
    <source>
        <dbReference type="Proteomes" id="UP001558613"/>
    </source>
</evidence>
<accession>A0ABR3MDN7</accession>
<dbReference type="PANTHER" id="PTHR45652:SF7">
    <property type="entry name" value="VIMENTIN-LIKE"/>
    <property type="match status" value="1"/>
</dbReference>
<dbReference type="EMBL" id="JAYMGO010000014">
    <property type="protein sequence ID" value="KAL1262079.1"/>
    <property type="molecule type" value="Genomic_DNA"/>
</dbReference>
<dbReference type="SMART" id="SM01391">
    <property type="entry name" value="Filament"/>
    <property type="match status" value="1"/>
</dbReference>
<gene>
    <name evidence="5" type="ORF">QQF64_007344</name>
</gene>
<dbReference type="Gene3D" id="1.20.5.170">
    <property type="match status" value="1"/>
</dbReference>
<proteinExistence type="predicted"/>